<organism evidence="2 3">
    <name type="scientific">Endozoicomonas lisbonensis</name>
    <dbReference type="NCBI Taxonomy" id="3120522"/>
    <lineage>
        <taxon>Bacteria</taxon>
        <taxon>Pseudomonadati</taxon>
        <taxon>Pseudomonadota</taxon>
        <taxon>Gammaproteobacteria</taxon>
        <taxon>Oceanospirillales</taxon>
        <taxon>Endozoicomonadaceae</taxon>
        <taxon>Endozoicomonas</taxon>
    </lineage>
</organism>
<protein>
    <submittedName>
        <fullName evidence="2">Competence CoiA-like predicted nuclease</fullName>
    </submittedName>
</protein>
<gene>
    <name evidence="2" type="ORF">V5J35_001749</name>
</gene>
<accession>A0ABV2SFM6</accession>
<feature type="domain" description="Competence protein CoiA-like N-terminal" evidence="1">
    <location>
        <begin position="24"/>
        <end position="61"/>
    </location>
</feature>
<evidence type="ECO:0000259" key="1">
    <source>
        <dbReference type="Pfam" id="PF25164"/>
    </source>
</evidence>
<evidence type="ECO:0000313" key="3">
    <source>
        <dbReference type="Proteomes" id="UP001549366"/>
    </source>
</evidence>
<reference evidence="2 3" key="1">
    <citation type="submission" date="2024-06" db="EMBL/GenBank/DDBJ databases">
        <title>Genomic Encyclopedia of Type Strains, Phase V (KMG-V): Genome sequencing to study the core and pangenomes of soil and plant-associated prokaryotes.</title>
        <authorList>
            <person name="Whitman W."/>
        </authorList>
    </citation>
    <scope>NUCLEOTIDE SEQUENCE [LARGE SCALE GENOMIC DNA]</scope>
    <source>
        <strain evidence="2 3">NE40</strain>
    </source>
</reference>
<sequence>MPLIARNIRTKERVNVFRFKDPKQELKKEDLECPFCHQPFFIRGGVGTSVRAHFAHYTDCSSD</sequence>
<keyword evidence="3" id="KW-1185">Reference proteome</keyword>
<dbReference type="EMBL" id="JBEWTB010000002">
    <property type="protein sequence ID" value="MET4756557.1"/>
    <property type="molecule type" value="Genomic_DNA"/>
</dbReference>
<evidence type="ECO:0000313" key="2">
    <source>
        <dbReference type="EMBL" id="MET4756557.1"/>
    </source>
</evidence>
<proteinExistence type="predicted"/>
<dbReference type="InterPro" id="IPR057253">
    <property type="entry name" value="CoiA-like_N"/>
</dbReference>
<dbReference type="Proteomes" id="UP001549366">
    <property type="component" value="Unassembled WGS sequence"/>
</dbReference>
<dbReference type="Pfam" id="PF25164">
    <property type="entry name" value="CoiA_N"/>
    <property type="match status" value="1"/>
</dbReference>
<comment type="caution">
    <text evidence="2">The sequence shown here is derived from an EMBL/GenBank/DDBJ whole genome shotgun (WGS) entry which is preliminary data.</text>
</comment>
<name>A0ABV2SFM6_9GAMM</name>